<reference evidence="1 2" key="1">
    <citation type="submission" date="2022-01" db="EMBL/GenBank/DDBJ databases">
        <title>Desulfofustis limnae sp. nov., a novel mesophilic sulfate-reducing bacterium isolated from marsh soil.</title>
        <authorList>
            <person name="Watanabe M."/>
            <person name="Takahashi A."/>
            <person name="Kojima H."/>
            <person name="Fukui M."/>
        </authorList>
    </citation>
    <scope>NUCLEOTIDE SEQUENCE [LARGE SCALE GENOMIC DNA]</scope>
    <source>
        <strain evidence="1 2">PPLL</strain>
    </source>
</reference>
<organism evidence="1 2">
    <name type="scientific">Desulfofustis limnaeus</name>
    <dbReference type="NCBI Taxonomy" id="2740163"/>
    <lineage>
        <taxon>Bacteria</taxon>
        <taxon>Pseudomonadati</taxon>
        <taxon>Thermodesulfobacteriota</taxon>
        <taxon>Desulfobulbia</taxon>
        <taxon>Desulfobulbales</taxon>
        <taxon>Desulfocapsaceae</taxon>
        <taxon>Desulfofustis</taxon>
    </lineage>
</organism>
<accession>A0ABM7W4W3</accession>
<protein>
    <submittedName>
        <fullName evidence="1">Uncharacterized protein</fullName>
    </submittedName>
</protein>
<proteinExistence type="predicted"/>
<dbReference type="Proteomes" id="UP000830055">
    <property type="component" value="Chromosome"/>
</dbReference>
<name>A0ABM7W4W3_9BACT</name>
<gene>
    <name evidence="1" type="ORF">DPPLL_03260</name>
</gene>
<dbReference type="EMBL" id="AP025516">
    <property type="protein sequence ID" value="BDD85961.1"/>
    <property type="molecule type" value="Genomic_DNA"/>
</dbReference>
<sequence>MRKTIRRAIQREQSIEADCPINSTCVYRDEQTRRWIRCGWYGGVRYDQVGGVTVTCTYNERSQL</sequence>
<dbReference type="RefSeq" id="WP_284153075.1">
    <property type="nucleotide sequence ID" value="NZ_AP025516.1"/>
</dbReference>
<evidence type="ECO:0000313" key="1">
    <source>
        <dbReference type="EMBL" id="BDD85961.1"/>
    </source>
</evidence>
<keyword evidence="2" id="KW-1185">Reference proteome</keyword>
<evidence type="ECO:0000313" key="2">
    <source>
        <dbReference type="Proteomes" id="UP000830055"/>
    </source>
</evidence>